<evidence type="ECO:0000313" key="1">
    <source>
        <dbReference type="EMBL" id="AYV83699.1"/>
    </source>
</evidence>
<sequence length="252" mass="28915">MEPNLCETCKEYYPVKNNKCSHCNAVVAHGVENLTLEYLKKTDLLDVNPGVLAKILMLNQDDIFELFAIYNPHFKKFNISDWVGKDLEAGELYATLAGFRDIQPTALFLHDAVWLYNYFNKGTYGEIEHAILPFVIDSWNYNRTKNVRDIEGGVCYYNHSDEEKTWNRRETIGRWKRLGLTWGLLNCDIYPCQCCKKGMKLKDRNIAKCIECFKVVHIGCVKIIKKCPNCSGQIIKGLLQGAALFPIDLSIC</sequence>
<proteinExistence type="predicted"/>
<protein>
    <submittedName>
        <fullName evidence="1">Uncharacterized protein</fullName>
    </submittedName>
</protein>
<name>A0A3G5AEA1_9VIRU</name>
<gene>
    <name evidence="1" type="ORF">Hyperionvirus10_35</name>
</gene>
<accession>A0A3G5AEA1</accession>
<organism evidence="1">
    <name type="scientific">Hyperionvirus sp</name>
    <dbReference type="NCBI Taxonomy" id="2487770"/>
    <lineage>
        <taxon>Viruses</taxon>
        <taxon>Varidnaviria</taxon>
        <taxon>Bamfordvirae</taxon>
        <taxon>Nucleocytoviricota</taxon>
        <taxon>Megaviricetes</taxon>
        <taxon>Imitervirales</taxon>
        <taxon>Mimiviridae</taxon>
        <taxon>Klosneuvirinae</taxon>
    </lineage>
</organism>
<dbReference type="EMBL" id="MK072392">
    <property type="protein sequence ID" value="AYV83699.1"/>
    <property type="molecule type" value="Genomic_DNA"/>
</dbReference>
<reference evidence="1" key="1">
    <citation type="submission" date="2018-10" db="EMBL/GenBank/DDBJ databases">
        <title>Hidden diversity of soil giant viruses.</title>
        <authorList>
            <person name="Schulz F."/>
            <person name="Alteio L."/>
            <person name="Goudeau D."/>
            <person name="Ryan E.M."/>
            <person name="Malmstrom R.R."/>
            <person name="Blanchard J."/>
            <person name="Woyke T."/>
        </authorList>
    </citation>
    <scope>NUCLEOTIDE SEQUENCE</scope>
    <source>
        <strain evidence="1">HYV1</strain>
    </source>
</reference>